<keyword evidence="4" id="KW-1185">Reference proteome</keyword>
<accession>A0A0D7AH57</accession>
<dbReference type="Pfam" id="PF03221">
    <property type="entry name" value="HTH_Tnp_Tc5"/>
    <property type="match status" value="1"/>
</dbReference>
<dbReference type="EMBL" id="KN881675">
    <property type="protein sequence ID" value="KIY50641.1"/>
    <property type="molecule type" value="Genomic_DNA"/>
</dbReference>
<reference evidence="3 4" key="1">
    <citation type="journal article" date="2015" name="Fungal Genet. Biol.">
        <title>Evolution of novel wood decay mechanisms in Agaricales revealed by the genome sequences of Fistulina hepatica and Cylindrobasidium torrendii.</title>
        <authorList>
            <person name="Floudas D."/>
            <person name="Held B.W."/>
            <person name="Riley R."/>
            <person name="Nagy L.G."/>
            <person name="Koehler G."/>
            <person name="Ransdell A.S."/>
            <person name="Younus H."/>
            <person name="Chow J."/>
            <person name="Chiniquy J."/>
            <person name="Lipzen A."/>
            <person name="Tritt A."/>
            <person name="Sun H."/>
            <person name="Haridas S."/>
            <person name="LaButti K."/>
            <person name="Ohm R.A."/>
            <person name="Kues U."/>
            <person name="Blanchette R.A."/>
            <person name="Grigoriev I.V."/>
            <person name="Minto R.E."/>
            <person name="Hibbett D.S."/>
        </authorList>
    </citation>
    <scope>NUCLEOTIDE SEQUENCE [LARGE SCALE GENOMIC DNA]</scope>
    <source>
        <strain evidence="3 4">ATCC 64428</strain>
    </source>
</reference>
<dbReference type="OrthoDB" id="2668963at2759"/>
<organism evidence="3 4">
    <name type="scientific">Fistulina hepatica ATCC 64428</name>
    <dbReference type="NCBI Taxonomy" id="1128425"/>
    <lineage>
        <taxon>Eukaryota</taxon>
        <taxon>Fungi</taxon>
        <taxon>Dikarya</taxon>
        <taxon>Basidiomycota</taxon>
        <taxon>Agaricomycotina</taxon>
        <taxon>Agaricomycetes</taxon>
        <taxon>Agaricomycetidae</taxon>
        <taxon>Agaricales</taxon>
        <taxon>Fistulinaceae</taxon>
        <taxon>Fistulina</taxon>
    </lineage>
</organism>
<dbReference type="Proteomes" id="UP000054144">
    <property type="component" value="Unassembled WGS sequence"/>
</dbReference>
<dbReference type="AlphaFoldDB" id="A0A0D7AH57"/>
<dbReference type="PROSITE" id="PS51253">
    <property type="entry name" value="HTH_CENPB"/>
    <property type="match status" value="1"/>
</dbReference>
<gene>
    <name evidence="3" type="ORF">FISHEDRAFT_12619</name>
</gene>
<sequence length="71" mass="8373">MIIEYAEETSRRGFPLSQHHIREHANAILHARLGDELSKKAEVGMNWVKRFVSKHSQRLKAFWSHPLDHSR</sequence>
<proteinExistence type="predicted"/>
<feature type="non-terminal residue" evidence="3">
    <location>
        <position position="71"/>
    </location>
</feature>
<protein>
    <recommendedName>
        <fullName evidence="2">HTH CENPB-type domain-containing protein</fullName>
    </recommendedName>
</protein>
<dbReference type="InterPro" id="IPR006600">
    <property type="entry name" value="HTH_CenpB_DNA-bd_dom"/>
</dbReference>
<feature type="domain" description="HTH CENPB-type" evidence="2">
    <location>
        <begin position="1"/>
        <end position="61"/>
    </location>
</feature>
<evidence type="ECO:0000313" key="3">
    <source>
        <dbReference type="EMBL" id="KIY50641.1"/>
    </source>
</evidence>
<evidence type="ECO:0000313" key="4">
    <source>
        <dbReference type="Proteomes" id="UP000054144"/>
    </source>
</evidence>
<evidence type="ECO:0000256" key="1">
    <source>
        <dbReference type="ARBA" id="ARBA00023125"/>
    </source>
</evidence>
<name>A0A0D7AH57_9AGAR</name>
<dbReference type="GO" id="GO:0003677">
    <property type="term" value="F:DNA binding"/>
    <property type="evidence" value="ECO:0007669"/>
    <property type="project" value="UniProtKB-KW"/>
</dbReference>
<keyword evidence="1" id="KW-0238">DNA-binding</keyword>
<evidence type="ECO:0000259" key="2">
    <source>
        <dbReference type="PROSITE" id="PS51253"/>
    </source>
</evidence>